<dbReference type="EMBL" id="JX100814">
    <property type="protein sequence ID" value="AFU86663.1"/>
    <property type="molecule type" value="Genomic_DNA"/>
</dbReference>
<protein>
    <submittedName>
        <fullName evidence="2">Uncharacterized protein</fullName>
    </submittedName>
</protein>
<dbReference type="Proteomes" id="UP000000461">
    <property type="component" value="Segment"/>
</dbReference>
<name>K4JSE1_9CAUD</name>
<evidence type="ECO:0000313" key="2">
    <source>
        <dbReference type="EMBL" id="AFU86663.1"/>
    </source>
</evidence>
<feature type="compositionally biased region" description="Basic and acidic residues" evidence="1">
    <location>
        <begin position="12"/>
        <end position="23"/>
    </location>
</feature>
<evidence type="ECO:0000256" key="1">
    <source>
        <dbReference type="SAM" id="MobiDB-lite"/>
    </source>
</evidence>
<organism evidence="2 3">
    <name type="scientific">Caulobacter phage CcrRogue</name>
    <dbReference type="NCBI Taxonomy" id="2927986"/>
    <lineage>
        <taxon>Viruses</taxon>
        <taxon>Duplodnaviria</taxon>
        <taxon>Heunggongvirae</taxon>
        <taxon>Uroviricota</taxon>
        <taxon>Caudoviricetes</taxon>
        <taxon>Jeanschmidtviridae</taxon>
        <taxon>Poindextervirus</taxon>
        <taxon>Poindextervirus rogue</taxon>
    </lineage>
</organism>
<gene>
    <name evidence="2" type="ORF">CcrRogue_gp181</name>
</gene>
<keyword evidence="3" id="KW-1185">Reference proteome</keyword>
<dbReference type="KEGG" id="vg:13995962"/>
<accession>K4JSE1</accession>
<reference evidence="2 3" key="1">
    <citation type="journal article" date="2012" name="BMC Genomics">
        <title>The Caulobacter crescentus phage phiCbK: genomics of a canonical phage.</title>
        <authorList>
            <person name="Gill J.J."/>
            <person name="Berry J.D."/>
            <person name="Russell W.K."/>
            <person name="Lessor L."/>
            <person name="Escobar Garcia D.A."/>
            <person name="Hernandez D."/>
            <person name="Kane A."/>
            <person name="Keene J."/>
            <person name="Maddox M."/>
            <person name="Martin R."/>
            <person name="Mohan S."/>
            <person name="Thorn A.M."/>
            <person name="Russell D.H."/>
            <person name="Young R."/>
        </authorList>
    </citation>
    <scope>NUCLEOTIDE SEQUENCE [LARGE SCALE GENOMIC DNA]</scope>
</reference>
<proteinExistence type="predicted"/>
<dbReference type="OrthoDB" id="35118at10239"/>
<evidence type="ECO:0000313" key="3">
    <source>
        <dbReference type="Proteomes" id="UP000000461"/>
    </source>
</evidence>
<sequence>MNNPSWPLWRHPHADPPEIKQEDPWGAKASDWVLVKTQHGRMYTAQLVDWQIDEDDDPYICWKMAGRDAYTIDDVIGWMPLPPEEPAPLPKIERGMIVLNVNRQVIDRNTKHQTNAPPIRIQKGKGGKPTYAHAAAILDANGQEAGRLIYNAQGSLVACGARLVLVAHYGAAPVSESVDSPTDAG</sequence>
<feature type="region of interest" description="Disordered" evidence="1">
    <location>
        <begin position="1"/>
        <end position="23"/>
    </location>
</feature>